<reference evidence="2" key="1">
    <citation type="submission" date="2022-06" db="EMBL/GenBank/DDBJ databases">
        <authorList>
            <person name="Ping M."/>
        </authorList>
    </citation>
    <scope>NUCLEOTIDE SEQUENCE</scope>
    <source>
        <strain evidence="2">JCM11759T</strain>
    </source>
</reference>
<dbReference type="Proteomes" id="UP001055940">
    <property type="component" value="Chromosome"/>
</dbReference>
<accession>A0ABY5DHX0</accession>
<evidence type="ECO:0000313" key="2">
    <source>
        <dbReference type="EMBL" id="USY22751.1"/>
    </source>
</evidence>
<feature type="compositionally biased region" description="Basic residues" evidence="1">
    <location>
        <begin position="357"/>
        <end position="366"/>
    </location>
</feature>
<keyword evidence="3" id="KW-1185">Reference proteome</keyword>
<proteinExistence type="predicted"/>
<evidence type="ECO:0000256" key="1">
    <source>
        <dbReference type="SAM" id="MobiDB-lite"/>
    </source>
</evidence>
<protein>
    <submittedName>
        <fullName evidence="2">Competence protein CoiA family protein</fullName>
    </submittedName>
</protein>
<dbReference type="RefSeq" id="WP_254421506.1">
    <property type="nucleotide sequence ID" value="NZ_BAAAJB010000065.1"/>
</dbReference>
<name>A0ABY5DHX0_9ACTN</name>
<evidence type="ECO:0000313" key="3">
    <source>
        <dbReference type="Proteomes" id="UP001055940"/>
    </source>
</evidence>
<sequence>MTYDHRLVQTATLGSRRSYDPVFLPMERHLALEFKERDPEATFWCGELLGGCGGQLGVKVYQEKVAHFAHHSSTNQCTRQFGGIDSADHLFAGKQVNRWLSANGLPQREARFEGDFDTGGTCHRLTLPATGEDPTIFFEFTKHLGPDVQRLLTQGLDRPQAWFVRDNSELVQRLTRTDGHALRFRMRTEGFERRVDVGTTSPDGQTWWRPIEECSLEMEHRSSPPPMALPKPVVAPTPVPDSRNRGRSREPGQILPHPRIERLHTALKQGDWKEARRSSDRLQWFLKGAKDIGITHYRREAEELLEISRKALRHLMPKATLVAHSQERVAAPSTTPVPAPRQSQQTPKTAGIPARPQRAKNKKQNRRKDSTSAVPAQRSELATKVDENALLKLQERFNSQRQ</sequence>
<feature type="region of interest" description="Disordered" evidence="1">
    <location>
        <begin position="323"/>
        <end position="386"/>
    </location>
</feature>
<feature type="region of interest" description="Disordered" evidence="1">
    <location>
        <begin position="220"/>
        <end position="258"/>
    </location>
</feature>
<dbReference type="EMBL" id="CP099837">
    <property type="protein sequence ID" value="USY22751.1"/>
    <property type="molecule type" value="Genomic_DNA"/>
</dbReference>
<gene>
    <name evidence="2" type="ORF">NE857_14730</name>
</gene>
<feature type="compositionally biased region" description="Pro residues" evidence="1">
    <location>
        <begin position="223"/>
        <end position="239"/>
    </location>
</feature>
<organism evidence="2 3">
    <name type="scientific">Nocardiopsis exhalans</name>
    <dbReference type="NCBI Taxonomy" id="163604"/>
    <lineage>
        <taxon>Bacteria</taxon>
        <taxon>Bacillati</taxon>
        <taxon>Actinomycetota</taxon>
        <taxon>Actinomycetes</taxon>
        <taxon>Streptosporangiales</taxon>
        <taxon>Nocardiopsidaceae</taxon>
        <taxon>Nocardiopsis</taxon>
    </lineage>
</organism>